<proteinExistence type="inferred from homology"/>
<dbReference type="GO" id="GO:0006400">
    <property type="term" value="P:tRNA modification"/>
    <property type="evidence" value="ECO:0007669"/>
    <property type="project" value="UniProtKB-UniRule"/>
</dbReference>
<dbReference type="HAMAP" id="MF_00469">
    <property type="entry name" value="TrhO"/>
    <property type="match status" value="1"/>
</dbReference>
<gene>
    <name evidence="4" type="primary">trhO</name>
    <name evidence="6" type="ORF">LBBP_03262</name>
</gene>
<organism evidence="6">
    <name type="scientific">Leptospira borgpetersenii serovar Ballum</name>
    <dbReference type="NCBI Taxonomy" id="280505"/>
    <lineage>
        <taxon>Bacteria</taxon>
        <taxon>Pseudomonadati</taxon>
        <taxon>Spirochaetota</taxon>
        <taxon>Spirochaetia</taxon>
        <taxon>Leptospirales</taxon>
        <taxon>Leptospiraceae</taxon>
        <taxon>Leptospira</taxon>
    </lineage>
</organism>
<evidence type="ECO:0000256" key="4">
    <source>
        <dbReference type="HAMAP-Rule" id="MF_00469"/>
    </source>
</evidence>
<dbReference type="Pfam" id="PF12368">
    <property type="entry name" value="Rhodanese_C"/>
    <property type="match status" value="1"/>
</dbReference>
<dbReference type="Pfam" id="PF00581">
    <property type="entry name" value="Rhodanese"/>
    <property type="match status" value="1"/>
</dbReference>
<dbReference type="EMBL" id="CP012029">
    <property type="protein sequence ID" value="ALO27462.1"/>
    <property type="molecule type" value="Genomic_DNA"/>
</dbReference>
<comment type="function">
    <text evidence="3">Catalyzes oxygen-dependent 5-hydroxyuridine (ho5U) modification at position 34 in tRNAs, the first step in 5-carboxymethoxyuridine (cmo5U) biosynthesis. May be part of an alternate pathway, which is able to bypass cmo5U biogenesis in a subset of tRNAs under aerobic conditions.</text>
</comment>
<dbReference type="SUPFAM" id="SSF52821">
    <property type="entry name" value="Rhodanese/Cell cycle control phosphatase"/>
    <property type="match status" value="1"/>
</dbReference>
<dbReference type="InterPro" id="IPR020936">
    <property type="entry name" value="TrhO"/>
</dbReference>
<dbReference type="PANTHER" id="PTHR43846">
    <property type="entry name" value="UPF0176 PROTEIN YCEA"/>
    <property type="match status" value="1"/>
</dbReference>
<accession>A0A0S2IUW9</accession>
<dbReference type="CDD" id="cd01518">
    <property type="entry name" value="RHOD_YceA"/>
    <property type="match status" value="1"/>
</dbReference>
<dbReference type="EC" id="1.14.-.-" evidence="4"/>
<keyword evidence="1 4" id="KW-0819">tRNA processing</keyword>
<evidence type="ECO:0000256" key="3">
    <source>
        <dbReference type="ARBA" id="ARBA00045625"/>
    </source>
</evidence>
<dbReference type="InterPro" id="IPR001763">
    <property type="entry name" value="Rhodanese-like_dom"/>
</dbReference>
<sequence length="423" mass="48974">MTDKDSEHVVLKIEPILPNGQQCLKHRVKKKRIRAPKGKPRKKDLSRKVSISKLRMYGKSGRSSKKNQIKKRPLHNIYGKEILSKRLEAENFPRTTLSFYRYVILENVQELRNRLYVEWEALGVLGRIYVAREGINAQLSIPSHNLNSFKENLNSRIQFKDMLLKIAVEDDHRSFLKLDLKVRNKIVADGLNDDAFDVTNVGKHLSAEEFNRCMEDKNSIVVDVRNHYESEIGHFENAILPQSDTFREELQILLELLNGKEDHKILMYCTGGIRCEKASAWLKHHGFKDVNQLHGGIISYAHEISQKGLESKFRGKNFVFDGRLQETIGNEIISVCHQCGKKSDRHINCSNPGCHILFIQCDDCSEKFEGCCTEECKTVLHLPKEKQKEIRKGKSNENRFFTKSKIRPKISELYQNRKPFETA</sequence>
<evidence type="ECO:0000259" key="5">
    <source>
        <dbReference type="PROSITE" id="PS50206"/>
    </source>
</evidence>
<dbReference type="Gene3D" id="3.30.70.100">
    <property type="match status" value="1"/>
</dbReference>
<dbReference type="NCBIfam" id="NF001135">
    <property type="entry name" value="PRK00142.1-3"/>
    <property type="match status" value="1"/>
</dbReference>
<dbReference type="NCBIfam" id="NF001133">
    <property type="entry name" value="PRK00142.1-1"/>
    <property type="match status" value="1"/>
</dbReference>
<feature type="domain" description="Rhodanese" evidence="5">
    <location>
        <begin position="215"/>
        <end position="305"/>
    </location>
</feature>
<evidence type="ECO:0000256" key="1">
    <source>
        <dbReference type="ARBA" id="ARBA00022694"/>
    </source>
</evidence>
<evidence type="ECO:0000313" key="7">
    <source>
        <dbReference type="Proteomes" id="UP000058857"/>
    </source>
</evidence>
<dbReference type="InterPro" id="IPR036873">
    <property type="entry name" value="Rhodanese-like_dom_sf"/>
</dbReference>
<dbReference type="PROSITE" id="PS50206">
    <property type="entry name" value="RHODANESE_3"/>
    <property type="match status" value="1"/>
</dbReference>
<comment type="catalytic activity">
    <reaction evidence="4">
        <text>uridine(34) in tRNA + AH2 + O2 = 5-hydroxyuridine(34) in tRNA + A + H2O</text>
        <dbReference type="Rhea" id="RHEA:64224"/>
        <dbReference type="Rhea" id="RHEA-COMP:11727"/>
        <dbReference type="Rhea" id="RHEA-COMP:13381"/>
        <dbReference type="ChEBI" id="CHEBI:13193"/>
        <dbReference type="ChEBI" id="CHEBI:15377"/>
        <dbReference type="ChEBI" id="CHEBI:15379"/>
        <dbReference type="ChEBI" id="CHEBI:17499"/>
        <dbReference type="ChEBI" id="CHEBI:65315"/>
        <dbReference type="ChEBI" id="CHEBI:136877"/>
    </reaction>
</comment>
<dbReference type="InterPro" id="IPR040503">
    <property type="entry name" value="TRHO_N"/>
</dbReference>
<evidence type="ECO:0000256" key="2">
    <source>
        <dbReference type="ARBA" id="ARBA00023002"/>
    </source>
</evidence>
<dbReference type="Gene3D" id="3.40.250.10">
    <property type="entry name" value="Rhodanese-like domain"/>
    <property type="match status" value="1"/>
</dbReference>
<dbReference type="PATRIC" id="fig|280505.15.peg.3183"/>
<dbReference type="AlphaFoldDB" id="A0A0S2IUW9"/>
<dbReference type="SMART" id="SM00450">
    <property type="entry name" value="RHOD"/>
    <property type="match status" value="1"/>
</dbReference>
<dbReference type="GO" id="GO:0016705">
    <property type="term" value="F:oxidoreductase activity, acting on paired donors, with incorporation or reduction of molecular oxygen"/>
    <property type="evidence" value="ECO:0007669"/>
    <property type="project" value="UniProtKB-UniRule"/>
</dbReference>
<reference evidence="6 7" key="1">
    <citation type="journal article" date="2015" name="PLoS Negl. Trop. Dis.">
        <title>Distribution of Plasmids in Distinct Leptospira Pathogenic Species.</title>
        <authorList>
            <person name="Wang Y."/>
            <person name="Zhuang X."/>
            <person name="Zhong Y."/>
            <person name="Zhang C."/>
            <person name="Zhang Y."/>
            <person name="Zeng L."/>
            <person name="Zhu Y."/>
            <person name="He P."/>
            <person name="Dong K."/>
            <person name="Pal U."/>
            <person name="Guo X."/>
            <person name="Qin J."/>
        </authorList>
    </citation>
    <scope>NUCLEOTIDE SEQUENCE [LARGE SCALE GENOMIC DNA]</scope>
    <source>
        <strain evidence="6 7">56604</strain>
    </source>
</reference>
<name>A0A0S2IUW9_LEPBO</name>
<dbReference type="Pfam" id="PF17773">
    <property type="entry name" value="UPF0176_N"/>
    <property type="match status" value="1"/>
</dbReference>
<evidence type="ECO:0000313" key="6">
    <source>
        <dbReference type="EMBL" id="ALO27462.1"/>
    </source>
</evidence>
<dbReference type="Proteomes" id="UP000058857">
    <property type="component" value="Chromosome 1"/>
</dbReference>
<protein>
    <recommendedName>
        <fullName evidence="4">tRNA uridine(34) hydroxylase</fullName>
        <ecNumber evidence="4">1.14.-.-</ecNumber>
    </recommendedName>
    <alternativeName>
        <fullName evidence="4">tRNA hydroxylation protein O</fullName>
    </alternativeName>
</protein>
<dbReference type="PANTHER" id="PTHR43846:SF1">
    <property type="entry name" value="TRNA URIDINE(34) HYDROXYLASE"/>
    <property type="match status" value="1"/>
</dbReference>
<dbReference type="InterPro" id="IPR022111">
    <property type="entry name" value="Rhodanese_C"/>
</dbReference>
<comment type="similarity">
    <text evidence="4">Belongs to the TrhO family.</text>
</comment>
<keyword evidence="2 4" id="KW-0560">Oxidoreductase</keyword>